<dbReference type="AlphaFoldDB" id="A0A5C3PMU1"/>
<dbReference type="InterPro" id="IPR015424">
    <property type="entry name" value="PyrdxlP-dep_Trfase"/>
</dbReference>
<dbReference type="UniPathway" id="UPA00193"/>
<dbReference type="Gene3D" id="3.40.640.10">
    <property type="entry name" value="Type I PLP-dependent aspartate aminotransferase-like (Major domain)"/>
    <property type="match status" value="1"/>
</dbReference>
<dbReference type="STRING" id="1314778.A0A5C3PMU1"/>
<dbReference type="GO" id="GO:0030170">
    <property type="term" value="F:pyridoxal phosphate binding"/>
    <property type="evidence" value="ECO:0007669"/>
    <property type="project" value="TreeGrafter"/>
</dbReference>
<dbReference type="EMBL" id="ML211028">
    <property type="protein sequence ID" value="TFK91094.1"/>
    <property type="molecule type" value="Genomic_DNA"/>
</dbReference>
<dbReference type="SUPFAM" id="SSF53383">
    <property type="entry name" value="PLP-dependent transferases"/>
    <property type="match status" value="1"/>
</dbReference>
<feature type="domain" description="Serine hydroxymethyltransferase-like" evidence="3">
    <location>
        <begin position="97"/>
        <end position="142"/>
    </location>
</feature>
<dbReference type="InParanoid" id="A0A5C3PMU1"/>
<evidence type="ECO:0000313" key="5">
    <source>
        <dbReference type="Proteomes" id="UP000308197"/>
    </source>
</evidence>
<accession>A0A5C3PMU1</accession>
<keyword evidence="5" id="KW-1185">Reference proteome</keyword>
<reference evidence="4 5" key="1">
    <citation type="journal article" date="2019" name="Nat. Ecol. Evol.">
        <title>Megaphylogeny resolves global patterns of mushroom evolution.</title>
        <authorList>
            <person name="Varga T."/>
            <person name="Krizsan K."/>
            <person name="Foldi C."/>
            <person name="Dima B."/>
            <person name="Sanchez-Garcia M."/>
            <person name="Sanchez-Ramirez S."/>
            <person name="Szollosi G.J."/>
            <person name="Szarkandi J.G."/>
            <person name="Papp V."/>
            <person name="Albert L."/>
            <person name="Andreopoulos W."/>
            <person name="Angelini C."/>
            <person name="Antonin V."/>
            <person name="Barry K.W."/>
            <person name="Bougher N.L."/>
            <person name="Buchanan P."/>
            <person name="Buyck B."/>
            <person name="Bense V."/>
            <person name="Catcheside P."/>
            <person name="Chovatia M."/>
            <person name="Cooper J."/>
            <person name="Damon W."/>
            <person name="Desjardin D."/>
            <person name="Finy P."/>
            <person name="Geml J."/>
            <person name="Haridas S."/>
            <person name="Hughes K."/>
            <person name="Justo A."/>
            <person name="Karasinski D."/>
            <person name="Kautmanova I."/>
            <person name="Kiss B."/>
            <person name="Kocsube S."/>
            <person name="Kotiranta H."/>
            <person name="LaButti K.M."/>
            <person name="Lechner B.E."/>
            <person name="Liimatainen K."/>
            <person name="Lipzen A."/>
            <person name="Lukacs Z."/>
            <person name="Mihaltcheva S."/>
            <person name="Morgado L.N."/>
            <person name="Niskanen T."/>
            <person name="Noordeloos M.E."/>
            <person name="Ohm R.A."/>
            <person name="Ortiz-Santana B."/>
            <person name="Ovrebo C."/>
            <person name="Racz N."/>
            <person name="Riley R."/>
            <person name="Savchenko A."/>
            <person name="Shiryaev A."/>
            <person name="Soop K."/>
            <person name="Spirin V."/>
            <person name="Szebenyi C."/>
            <person name="Tomsovsky M."/>
            <person name="Tulloss R.E."/>
            <person name="Uehling J."/>
            <person name="Grigoriev I.V."/>
            <person name="Vagvolgyi C."/>
            <person name="Papp T."/>
            <person name="Martin F.M."/>
            <person name="Miettinen O."/>
            <person name="Hibbett D.S."/>
            <person name="Nagy L.G."/>
        </authorList>
    </citation>
    <scope>NUCLEOTIDE SEQUENCE [LARGE SCALE GENOMIC DNA]</scope>
    <source>
        <strain evidence="4 5">HHB13444</strain>
    </source>
</reference>
<gene>
    <name evidence="4" type="ORF">K466DRAFT_651196</name>
</gene>
<dbReference type="Proteomes" id="UP000308197">
    <property type="component" value="Unassembled WGS sequence"/>
</dbReference>
<comment type="cofactor">
    <cofactor evidence="1">
        <name>pyridoxal 5'-phosphate</name>
        <dbReference type="ChEBI" id="CHEBI:597326"/>
    </cofactor>
</comment>
<evidence type="ECO:0000313" key="4">
    <source>
        <dbReference type="EMBL" id="TFK91094.1"/>
    </source>
</evidence>
<dbReference type="GO" id="GO:0005739">
    <property type="term" value="C:mitochondrion"/>
    <property type="evidence" value="ECO:0007669"/>
    <property type="project" value="TreeGrafter"/>
</dbReference>
<dbReference type="GO" id="GO:0035999">
    <property type="term" value="P:tetrahydrofolate interconversion"/>
    <property type="evidence" value="ECO:0007669"/>
    <property type="project" value="UniProtKB-UniPathway"/>
</dbReference>
<evidence type="ECO:0000256" key="1">
    <source>
        <dbReference type="ARBA" id="ARBA00001933"/>
    </source>
</evidence>
<dbReference type="PANTHER" id="PTHR11680">
    <property type="entry name" value="SERINE HYDROXYMETHYLTRANSFERASE"/>
    <property type="match status" value="1"/>
</dbReference>
<dbReference type="PANTHER" id="PTHR11680:SF35">
    <property type="entry name" value="SERINE HYDROXYMETHYLTRANSFERASE 1"/>
    <property type="match status" value="1"/>
</dbReference>
<organism evidence="4 5">
    <name type="scientific">Polyporus arcularius HHB13444</name>
    <dbReference type="NCBI Taxonomy" id="1314778"/>
    <lineage>
        <taxon>Eukaryota</taxon>
        <taxon>Fungi</taxon>
        <taxon>Dikarya</taxon>
        <taxon>Basidiomycota</taxon>
        <taxon>Agaricomycotina</taxon>
        <taxon>Agaricomycetes</taxon>
        <taxon>Polyporales</taxon>
        <taxon>Polyporaceae</taxon>
        <taxon>Polyporus</taxon>
    </lineage>
</organism>
<dbReference type="InterPro" id="IPR049943">
    <property type="entry name" value="Ser_HO-MeTrfase-like"/>
</dbReference>
<dbReference type="InterPro" id="IPR039429">
    <property type="entry name" value="SHMT-like_dom"/>
</dbReference>
<protein>
    <recommendedName>
        <fullName evidence="3">Serine hydroxymethyltransferase-like domain-containing protein</fullName>
    </recommendedName>
</protein>
<dbReference type="GO" id="GO:0004372">
    <property type="term" value="F:glycine hydroxymethyltransferase activity"/>
    <property type="evidence" value="ECO:0007669"/>
    <property type="project" value="TreeGrafter"/>
</dbReference>
<evidence type="ECO:0000256" key="2">
    <source>
        <dbReference type="ARBA" id="ARBA00022898"/>
    </source>
</evidence>
<dbReference type="GO" id="GO:0019264">
    <property type="term" value="P:glycine biosynthetic process from serine"/>
    <property type="evidence" value="ECO:0007669"/>
    <property type="project" value="TreeGrafter"/>
</dbReference>
<keyword evidence="2" id="KW-0663">Pyridoxal phosphate</keyword>
<proteinExistence type="predicted"/>
<dbReference type="Pfam" id="PF00464">
    <property type="entry name" value="SHMT"/>
    <property type="match status" value="1"/>
</dbReference>
<sequence>MSAMSDHPLRHQEGIPLNSLVPPAIACGFTHAEYLDYDRAAHQMAEEAEEEVTDFPPPDMPTPCMVLEMTRTAKKMTASSIYFQSISCVSGSSSSATADEHGAFLMADIAHTSGLVAAGELADPFQYCDVVTTTMHKTLRGHVDISIHGARFHTDLAEHASSIEDKYSLRFIGSPEGSATFKKLGEKDMVTFADVLKRYKTVVGDRVDLLVVSVAPRAARFELEMEDIVLERRQTAVRRANTNIFFLRTKKRSRRSRREVLELALPGLRRALLGGKHSGAHLQQIVAAIYSALALQSGA</sequence>
<name>A0A5C3PMU1_9APHY</name>
<evidence type="ECO:0000259" key="3">
    <source>
        <dbReference type="Pfam" id="PF00464"/>
    </source>
</evidence>
<dbReference type="InterPro" id="IPR015421">
    <property type="entry name" value="PyrdxlP-dep_Trfase_major"/>
</dbReference>